<keyword evidence="5" id="KW-0677">Repeat</keyword>
<dbReference type="SUPFAM" id="SSF52200">
    <property type="entry name" value="Toll/Interleukin receptor TIR domain"/>
    <property type="match status" value="1"/>
</dbReference>
<organism evidence="13 14">
    <name type="scientific">Leptolyngbya boryana NIES-2135</name>
    <dbReference type="NCBI Taxonomy" id="1973484"/>
    <lineage>
        <taxon>Bacteria</taxon>
        <taxon>Bacillati</taxon>
        <taxon>Cyanobacteriota</taxon>
        <taxon>Cyanophyceae</taxon>
        <taxon>Leptolyngbyales</taxon>
        <taxon>Leptolyngbyaceae</taxon>
        <taxon>Leptolyngbya group</taxon>
        <taxon>Leptolyngbya</taxon>
    </lineage>
</organism>
<dbReference type="InterPro" id="IPR002151">
    <property type="entry name" value="Kinesin_light"/>
</dbReference>
<dbReference type="Pfam" id="PF00931">
    <property type="entry name" value="NB-ARC"/>
    <property type="match status" value="1"/>
</dbReference>
<evidence type="ECO:0000256" key="3">
    <source>
        <dbReference type="ARBA" id="ARBA00022490"/>
    </source>
</evidence>
<evidence type="ECO:0000256" key="7">
    <source>
        <dbReference type="ARBA" id="ARBA00023054"/>
    </source>
</evidence>
<dbReference type="Pfam" id="PF13374">
    <property type="entry name" value="TPR_10"/>
    <property type="match status" value="2"/>
</dbReference>
<keyword evidence="9" id="KW-0206">Cytoskeleton</keyword>
<keyword evidence="4" id="KW-0493">Microtubule</keyword>
<evidence type="ECO:0000256" key="2">
    <source>
        <dbReference type="ARBA" id="ARBA00009622"/>
    </source>
</evidence>
<keyword evidence="7" id="KW-0175">Coiled coil</keyword>
<sequence length="1003" mass="113586">MQNETTVLDSPPLIFICYARKDNQDDAFKRRSLDRLLDHLKPLQRQKKARIWCDQKIDLGTQWDDEIHTALSSARVAIALMSPSFFASDYICEKEMPKIFQQVDAGQTILLPILLSPFDLGSAEFYYSDAQGEEKVRSLNDFQAANGMEKPLIGLPEHEQDAVLLRVAQRAREIVGGKKSEVPIGGERGKHTPSNLPRSQTETFVGRDVELREIHDRVQDESRLAIFAVSGMGGIGKTELVLQYAMRYRNAGIYLGAVCWVNAQQEIGAQILGFARSCLGLQLPEFSDSSELVAWCWRQFPTESSLVVFDNVLDYADIESFLPPVEERFKVLLTTRSRIESESVSVLSIETLLPLQAYRLLYETVKDERRFEREQIQAAELCEWVGDLPLGIKLVGKFLKVEPDLSIAELLAELKTERLKQDGISQIETVFELSWERLNAAERQLAMLLGTFGKAAIAWELVDRAVEFCREETACLLLEPKAWRRGRRRLVELSLLQRSGENQYQIHPLLREFFRSRMTQEEQRWVTTAVAMVMIGIAKEIPQAPTLEVIGLVTPAIPHLQAVAEDLMKLKSREECGIPDDDDLTWVFTGISWFYQGQGLYADAEPWVAAGLTVAQSLLGEQHPHVATSLNNLAALYASQGRYESAEPLYIQALELRRSRLGESHPDVAQSLNNLAGLYRLQGRYGQAELLFTQALELTRLLLGELHPDVAQSLNNLAALYESQGCYEQAEPLFTQALELYRSLLGESHPDVAQSLNNLAGLYRLQGRYEQAEPLLTQALELTRSLLGESHPNVATSLSNLAGLYYLQGRYEEAEPLYIQALELRRSRLGESHPDVAQSLNNLAESYRLQGRYEEAEPLYIQALELRRSRLGESHPDVAQSLNNLALLYYSQGRYEEAEPLYIQALQIDERALGQEHPDFAIDLYNLAGLYTALERYAEAEPLYRQAISIFYNRLGEAHPYTQQTWRGFINFLVQVLQKGRTSELSDHPMTRSILQQLQSASE</sequence>
<dbReference type="InterPro" id="IPR035897">
    <property type="entry name" value="Toll_tir_struct_dom_sf"/>
</dbReference>
<evidence type="ECO:0000313" key="13">
    <source>
        <dbReference type="EMBL" id="BAY54757.1"/>
    </source>
</evidence>
<dbReference type="GO" id="GO:0005871">
    <property type="term" value="C:kinesin complex"/>
    <property type="evidence" value="ECO:0007669"/>
    <property type="project" value="InterPro"/>
</dbReference>
<dbReference type="Pfam" id="PF13676">
    <property type="entry name" value="TIR_2"/>
    <property type="match status" value="1"/>
</dbReference>
<dbReference type="Gene3D" id="1.25.40.10">
    <property type="entry name" value="Tetratricopeptide repeat domain"/>
    <property type="match status" value="4"/>
</dbReference>
<protein>
    <recommendedName>
        <fullName evidence="12">TIR domain-containing protein</fullName>
    </recommendedName>
</protein>
<keyword evidence="6 10" id="KW-0802">TPR repeat</keyword>
<dbReference type="SUPFAM" id="SSF48452">
    <property type="entry name" value="TPR-like"/>
    <property type="match status" value="1"/>
</dbReference>
<reference evidence="13 14" key="1">
    <citation type="submission" date="2017-06" db="EMBL/GenBank/DDBJ databases">
        <title>Genome sequencing of cyanobaciteial culture collection at National Institute for Environmental Studies (NIES).</title>
        <authorList>
            <person name="Hirose Y."/>
            <person name="Shimura Y."/>
            <person name="Fujisawa T."/>
            <person name="Nakamura Y."/>
            <person name="Kawachi M."/>
        </authorList>
    </citation>
    <scope>NUCLEOTIDE SEQUENCE [LARGE SCALE GENOMIC DNA]</scope>
    <source>
        <strain evidence="13 14">NIES-2135</strain>
    </source>
</reference>
<evidence type="ECO:0000256" key="8">
    <source>
        <dbReference type="ARBA" id="ARBA00023175"/>
    </source>
</evidence>
<dbReference type="PROSITE" id="PS50104">
    <property type="entry name" value="TIR"/>
    <property type="match status" value="1"/>
</dbReference>
<feature type="repeat" description="TPR" evidence="10">
    <location>
        <begin position="837"/>
        <end position="870"/>
    </location>
</feature>
<feature type="repeat" description="TPR" evidence="10">
    <location>
        <begin position="879"/>
        <end position="912"/>
    </location>
</feature>
<evidence type="ECO:0000256" key="4">
    <source>
        <dbReference type="ARBA" id="ARBA00022701"/>
    </source>
</evidence>
<dbReference type="InterPro" id="IPR011990">
    <property type="entry name" value="TPR-like_helical_dom_sf"/>
</dbReference>
<keyword evidence="8" id="KW-0505">Motor protein</keyword>
<dbReference type="SMART" id="SM00028">
    <property type="entry name" value="TPR"/>
    <property type="match status" value="8"/>
</dbReference>
<evidence type="ECO:0000256" key="10">
    <source>
        <dbReference type="PROSITE-ProRule" id="PRU00339"/>
    </source>
</evidence>
<dbReference type="Pfam" id="PF13424">
    <property type="entry name" value="TPR_12"/>
    <property type="match status" value="3"/>
</dbReference>
<name>A0A1Z4JE60_LEPBY</name>
<dbReference type="Pfam" id="PF13176">
    <property type="entry name" value="TPR_7"/>
    <property type="match status" value="1"/>
</dbReference>
<feature type="repeat" description="TPR" evidence="10">
    <location>
        <begin position="753"/>
        <end position="786"/>
    </location>
</feature>
<evidence type="ECO:0000256" key="1">
    <source>
        <dbReference type="ARBA" id="ARBA00004245"/>
    </source>
</evidence>
<comment type="similarity">
    <text evidence="2">Belongs to the kinesin light chain family.</text>
</comment>
<feature type="repeat" description="TPR" evidence="10">
    <location>
        <begin position="795"/>
        <end position="828"/>
    </location>
</feature>
<evidence type="ECO:0000256" key="6">
    <source>
        <dbReference type="ARBA" id="ARBA00022803"/>
    </source>
</evidence>
<dbReference type="InterPro" id="IPR002182">
    <property type="entry name" value="NB-ARC"/>
</dbReference>
<gene>
    <name evidence="13" type="ORF">NIES2135_15750</name>
</gene>
<feature type="region of interest" description="Disordered" evidence="11">
    <location>
        <begin position="180"/>
        <end position="199"/>
    </location>
</feature>
<dbReference type="PRINTS" id="PR00381">
    <property type="entry name" value="KINESINLIGHT"/>
</dbReference>
<feature type="domain" description="TIR" evidence="12">
    <location>
        <begin position="10"/>
        <end position="143"/>
    </location>
</feature>
<dbReference type="SUPFAM" id="SSF52540">
    <property type="entry name" value="P-loop containing nucleoside triphosphate hydrolases"/>
    <property type="match status" value="1"/>
</dbReference>
<proteinExistence type="inferred from homology"/>
<feature type="repeat" description="TPR" evidence="10">
    <location>
        <begin position="711"/>
        <end position="744"/>
    </location>
</feature>
<keyword evidence="3" id="KW-0963">Cytoplasm</keyword>
<dbReference type="PANTHER" id="PTHR45783">
    <property type="entry name" value="KINESIN LIGHT CHAIN"/>
    <property type="match status" value="1"/>
</dbReference>
<dbReference type="PANTHER" id="PTHR45783:SF3">
    <property type="entry name" value="KINESIN LIGHT CHAIN"/>
    <property type="match status" value="1"/>
</dbReference>
<dbReference type="Gene3D" id="3.40.50.10140">
    <property type="entry name" value="Toll/interleukin-1 receptor homology (TIR) domain"/>
    <property type="match status" value="1"/>
</dbReference>
<dbReference type="GO" id="GO:0007165">
    <property type="term" value="P:signal transduction"/>
    <property type="evidence" value="ECO:0007669"/>
    <property type="project" value="InterPro"/>
</dbReference>
<dbReference type="AlphaFoldDB" id="A0A1Z4JE60"/>
<dbReference type="Gene3D" id="3.40.50.300">
    <property type="entry name" value="P-loop containing nucleotide triphosphate hydrolases"/>
    <property type="match status" value="1"/>
</dbReference>
<dbReference type="InterPro" id="IPR027417">
    <property type="entry name" value="P-loop_NTPase"/>
</dbReference>
<comment type="subcellular location">
    <subcellularLocation>
        <location evidence="1">Cytoplasm</location>
        <location evidence="1">Cytoskeleton</location>
    </subcellularLocation>
</comment>
<keyword evidence="14" id="KW-1185">Reference proteome</keyword>
<dbReference type="GO" id="GO:0005737">
    <property type="term" value="C:cytoplasm"/>
    <property type="evidence" value="ECO:0007669"/>
    <property type="project" value="TreeGrafter"/>
</dbReference>
<dbReference type="GO" id="GO:0043531">
    <property type="term" value="F:ADP binding"/>
    <property type="evidence" value="ECO:0007669"/>
    <property type="project" value="InterPro"/>
</dbReference>
<dbReference type="GO" id="GO:0005874">
    <property type="term" value="C:microtubule"/>
    <property type="evidence" value="ECO:0007669"/>
    <property type="project" value="UniProtKB-KW"/>
</dbReference>
<dbReference type="GO" id="GO:0007018">
    <property type="term" value="P:microtubule-based movement"/>
    <property type="evidence" value="ECO:0007669"/>
    <property type="project" value="TreeGrafter"/>
</dbReference>
<evidence type="ECO:0000256" key="9">
    <source>
        <dbReference type="ARBA" id="ARBA00023212"/>
    </source>
</evidence>
<dbReference type="InterPro" id="IPR000157">
    <property type="entry name" value="TIR_dom"/>
</dbReference>
<dbReference type="InterPro" id="IPR019734">
    <property type="entry name" value="TPR_rpt"/>
</dbReference>
<evidence type="ECO:0000256" key="11">
    <source>
        <dbReference type="SAM" id="MobiDB-lite"/>
    </source>
</evidence>
<dbReference type="Proteomes" id="UP000217895">
    <property type="component" value="Chromosome"/>
</dbReference>
<dbReference type="GO" id="GO:0019894">
    <property type="term" value="F:kinesin binding"/>
    <property type="evidence" value="ECO:0007669"/>
    <property type="project" value="TreeGrafter"/>
</dbReference>
<dbReference type="PROSITE" id="PS50293">
    <property type="entry name" value="TPR_REGION"/>
    <property type="match status" value="1"/>
</dbReference>
<evidence type="ECO:0000313" key="14">
    <source>
        <dbReference type="Proteomes" id="UP000217895"/>
    </source>
</evidence>
<dbReference type="EMBL" id="AP018203">
    <property type="protein sequence ID" value="BAY54757.1"/>
    <property type="molecule type" value="Genomic_DNA"/>
</dbReference>
<accession>A0A1Z4JE60</accession>
<evidence type="ECO:0000259" key="12">
    <source>
        <dbReference type="PROSITE" id="PS50104"/>
    </source>
</evidence>
<evidence type="ECO:0000256" key="5">
    <source>
        <dbReference type="ARBA" id="ARBA00022737"/>
    </source>
</evidence>
<dbReference type="PROSITE" id="PS50005">
    <property type="entry name" value="TPR"/>
    <property type="match status" value="6"/>
</dbReference>
<feature type="repeat" description="TPR" evidence="10">
    <location>
        <begin position="627"/>
        <end position="660"/>
    </location>
</feature>